<keyword evidence="7" id="KW-0315">Glutamine amidotransferase</keyword>
<accession>W1DM58</accession>
<dbReference type="FunFam" id="1.10.8.750:FF:000002">
    <property type="entry name" value="Phosphoribosylformylglycinamidine synthase"/>
    <property type="match status" value="1"/>
</dbReference>
<feature type="domain" description="Phosphoribosylformylglycinamidine synthase N-terminal" evidence="6">
    <location>
        <begin position="54"/>
        <end position="168"/>
    </location>
</feature>
<dbReference type="GO" id="GO:0006164">
    <property type="term" value="P:purine nucleotide biosynthetic process"/>
    <property type="evidence" value="ECO:0007669"/>
    <property type="project" value="UniProtKB-KW"/>
</dbReference>
<dbReference type="eggNOG" id="COG0046">
    <property type="taxonomic scope" value="Bacteria"/>
</dbReference>
<proteinExistence type="predicted"/>
<evidence type="ECO:0000259" key="6">
    <source>
        <dbReference type="Pfam" id="PF18076"/>
    </source>
</evidence>
<dbReference type="AlphaFoldDB" id="W1DM58"/>
<evidence type="ECO:0000256" key="3">
    <source>
        <dbReference type="ARBA" id="ARBA00022755"/>
    </source>
</evidence>
<evidence type="ECO:0000256" key="2">
    <source>
        <dbReference type="ARBA" id="ARBA00022741"/>
    </source>
</evidence>
<keyword evidence="3" id="KW-0658">Purine biosynthesis</keyword>
<dbReference type="PANTHER" id="PTHR10099:SF1">
    <property type="entry name" value="PHOSPHORIBOSYLFORMYLGLYCINAMIDINE SYNTHASE"/>
    <property type="match status" value="1"/>
</dbReference>
<dbReference type="SUPFAM" id="SSF82697">
    <property type="entry name" value="PurS-like"/>
    <property type="match status" value="1"/>
</dbReference>
<dbReference type="EC" id="6.3.5.3" evidence="7"/>
<keyword evidence="1 7" id="KW-0436">Ligase</keyword>
<evidence type="ECO:0000259" key="5">
    <source>
        <dbReference type="Pfam" id="PF18072"/>
    </source>
</evidence>
<evidence type="ECO:0000313" key="8">
    <source>
        <dbReference type="Proteomes" id="UP000019183"/>
    </source>
</evidence>
<dbReference type="Pfam" id="PF18072">
    <property type="entry name" value="FGAR-AT_linker"/>
    <property type="match status" value="1"/>
</dbReference>
<dbReference type="Gene3D" id="1.10.8.750">
    <property type="entry name" value="Phosphoribosylformylglycinamidine synthase, linker domain"/>
    <property type="match status" value="1"/>
</dbReference>
<dbReference type="GO" id="GO:0005524">
    <property type="term" value="F:ATP binding"/>
    <property type="evidence" value="ECO:0007669"/>
    <property type="project" value="UniProtKB-KW"/>
</dbReference>
<keyword evidence="2" id="KW-0547">Nucleotide-binding</keyword>
<keyword evidence="4" id="KW-0067">ATP-binding</keyword>
<dbReference type="GO" id="GO:0004642">
    <property type="term" value="F:phosphoribosylformylglycinamidine synthase activity"/>
    <property type="evidence" value="ECO:0007669"/>
    <property type="project" value="UniProtKB-EC"/>
</dbReference>
<dbReference type="GO" id="GO:0005737">
    <property type="term" value="C:cytoplasm"/>
    <property type="evidence" value="ECO:0007669"/>
    <property type="project" value="TreeGrafter"/>
</dbReference>
<dbReference type="EMBL" id="CBWK010000411">
    <property type="protein sequence ID" value="CDL09902.1"/>
    <property type="molecule type" value="Genomic_DNA"/>
</dbReference>
<organism evidence="7 8">
    <name type="scientific">Klebsiella pneumoniae IS43</name>
    <dbReference type="NCBI Taxonomy" id="1432552"/>
    <lineage>
        <taxon>Bacteria</taxon>
        <taxon>Pseudomonadati</taxon>
        <taxon>Pseudomonadota</taxon>
        <taxon>Gammaproteobacteria</taxon>
        <taxon>Enterobacterales</taxon>
        <taxon>Enterobacteriaceae</taxon>
        <taxon>Klebsiella/Raoultella group</taxon>
        <taxon>Klebsiella</taxon>
        <taxon>Klebsiella pneumoniae complex</taxon>
    </lineage>
</organism>
<evidence type="ECO:0000313" key="7">
    <source>
        <dbReference type="EMBL" id="CDL09902.1"/>
    </source>
</evidence>
<feature type="domain" description="Phosphoribosylformylglycinamidine synthase linker" evidence="5">
    <location>
        <begin position="190"/>
        <end position="238"/>
    </location>
</feature>
<dbReference type="Pfam" id="PF18076">
    <property type="entry name" value="FGAR-AT_N"/>
    <property type="match status" value="1"/>
</dbReference>
<protein>
    <submittedName>
        <fullName evidence="7">Phosphoribosylformylglycinamidine synthase,synthetase subunit / Phosphoribosylformylglycinamidine synthase, glutamine amidotransferase subunit</fullName>
        <ecNumber evidence="7">6.3.5.3</ecNumber>
    </submittedName>
</protein>
<evidence type="ECO:0000256" key="4">
    <source>
        <dbReference type="ARBA" id="ARBA00022840"/>
    </source>
</evidence>
<dbReference type="InterPro" id="IPR040707">
    <property type="entry name" value="FGAR-AT_N"/>
</dbReference>
<dbReference type="InterPro" id="IPR036604">
    <property type="entry name" value="PurS-like_sf"/>
</dbReference>
<comment type="caution">
    <text evidence="7">The sequence shown here is derived from an EMBL/GenBank/DDBJ whole genome shotgun (WGS) entry which is preliminary data.</text>
</comment>
<keyword evidence="8" id="KW-1185">Reference proteome</keyword>
<dbReference type="SUPFAM" id="SSF109736">
    <property type="entry name" value="FGAM synthase PurL, linker domain"/>
    <property type="match status" value="1"/>
</dbReference>
<evidence type="ECO:0000256" key="1">
    <source>
        <dbReference type="ARBA" id="ARBA00022598"/>
    </source>
</evidence>
<dbReference type="InterPro" id="IPR041609">
    <property type="entry name" value="PurL_linker"/>
</dbReference>
<dbReference type="eggNOG" id="COG0047">
    <property type="taxonomic scope" value="Bacteria"/>
</dbReference>
<sequence>MTPVSPLAHPESFEDERLMMEILRGSPALSAFRINKLLARFQAANLPVSAIYAEYIHFADLNAPLSADDRERLARLLQYGPSLSSHTPTGKLLLVTPRPGTISPWSSKATDIAHNCGLAQVVRLERGVAYYVEASTLTEAQWAAVAAELHDRMMESVFDELEAGEKLFAHHQPTPVTSVDLLGEGRQALIDANLRLGLALADDEIDYLQDAFTRLGRNPNDIELYMFAQANSEHCRHKIFNADWIIDGEQQPKSLFKMIKNTFEKKRRTTCCRPIKIMPR</sequence>
<name>W1DM58_KLEPN</name>
<dbReference type="GO" id="GO:0016740">
    <property type="term" value="F:transferase activity"/>
    <property type="evidence" value="ECO:0007669"/>
    <property type="project" value="UniProtKB-KW"/>
</dbReference>
<reference evidence="7" key="1">
    <citation type="submission" date="2013-10" db="EMBL/GenBank/DDBJ databases">
        <title>Antibiotic resistance diversity of beta-lactamase producers in the General Hospital Vienna.</title>
        <authorList>
            <person name="Barisic I."/>
            <person name="Mitteregger D."/>
            <person name="Hirschl A.M."/>
            <person name="Noehammer C."/>
            <person name="Wiesinger-Mayr H."/>
        </authorList>
    </citation>
    <scope>NUCLEOTIDE SEQUENCE [LARGE SCALE GENOMIC DNA]</scope>
    <source>
        <strain evidence="7">IS43</strain>
    </source>
</reference>
<dbReference type="PANTHER" id="PTHR10099">
    <property type="entry name" value="PHOSPHORIBOSYLFORMYLGLYCINAMIDINE SYNTHASE"/>
    <property type="match status" value="1"/>
</dbReference>
<dbReference type="Proteomes" id="UP000019183">
    <property type="component" value="Unassembled WGS sequence"/>
</dbReference>